<dbReference type="GO" id="GO:0005634">
    <property type="term" value="C:nucleus"/>
    <property type="evidence" value="ECO:0007669"/>
    <property type="project" value="TreeGrafter"/>
</dbReference>
<protein>
    <recommendedName>
        <fullName evidence="2">Serine hydrolase domain-containing protein</fullName>
    </recommendedName>
</protein>
<keyword evidence="1" id="KW-0378">Hydrolase</keyword>
<dbReference type="GO" id="GO:0019748">
    <property type="term" value="P:secondary metabolic process"/>
    <property type="evidence" value="ECO:0007669"/>
    <property type="project" value="TreeGrafter"/>
</dbReference>
<name>A0A0U1M6E4_TALIS</name>
<dbReference type="Pfam" id="PF03959">
    <property type="entry name" value="FSH1"/>
    <property type="match status" value="1"/>
</dbReference>
<evidence type="ECO:0000313" key="3">
    <source>
        <dbReference type="EMBL" id="CRG91165.1"/>
    </source>
</evidence>
<organism evidence="3 4">
    <name type="scientific">Talaromyces islandicus</name>
    <name type="common">Penicillium islandicum</name>
    <dbReference type="NCBI Taxonomy" id="28573"/>
    <lineage>
        <taxon>Eukaryota</taxon>
        <taxon>Fungi</taxon>
        <taxon>Dikarya</taxon>
        <taxon>Ascomycota</taxon>
        <taxon>Pezizomycotina</taxon>
        <taxon>Eurotiomycetes</taxon>
        <taxon>Eurotiomycetidae</taxon>
        <taxon>Eurotiales</taxon>
        <taxon>Trichocomaceae</taxon>
        <taxon>Talaromyces</taxon>
        <taxon>Talaromyces sect. Islandici</taxon>
    </lineage>
</organism>
<accession>A0A0U1M6E4</accession>
<dbReference type="OrthoDB" id="414698at2759"/>
<dbReference type="EMBL" id="CVMT01000009">
    <property type="protein sequence ID" value="CRG91165.1"/>
    <property type="molecule type" value="Genomic_DNA"/>
</dbReference>
<evidence type="ECO:0000256" key="1">
    <source>
        <dbReference type="ARBA" id="ARBA00022801"/>
    </source>
</evidence>
<gene>
    <name evidence="3" type="ORF">PISL3812_08213</name>
</gene>
<keyword evidence="4" id="KW-1185">Reference proteome</keyword>
<dbReference type="SUPFAM" id="SSF53474">
    <property type="entry name" value="alpha/beta-Hydrolases"/>
    <property type="match status" value="1"/>
</dbReference>
<sequence length="284" mass="32095">MKILCLHGRGSNNEIFQLQTAAFRAELEDFEFEFVQGTVPHTEGNWSLYTTAFPKAPLYGYYDPLRPSSIQQAEDDLIQLIKENGPFDGVLSYSGGTALAAQIIIRHGLENPFSLPDERPFRFAVFINGVTPLKVFPIEEATFTEMTMENSALIKEASSLLLRDSATRVRKNKNEFEDHDPAAIKAELMALETKTLADGRLCLSDGKYGITRYDSEIDGILMDIPTLHVRCPEEEDFHHGLHMTQLCEPDLSIEYHHHNGEDFPRGHAEMKKIAQLIRETAERA</sequence>
<dbReference type="GO" id="GO:0005737">
    <property type="term" value="C:cytoplasm"/>
    <property type="evidence" value="ECO:0007669"/>
    <property type="project" value="TreeGrafter"/>
</dbReference>
<proteinExistence type="predicted"/>
<dbReference type="STRING" id="28573.A0A0U1M6E4"/>
<dbReference type="OMA" id="LHTEGNW"/>
<dbReference type="GO" id="GO:0016787">
    <property type="term" value="F:hydrolase activity"/>
    <property type="evidence" value="ECO:0007669"/>
    <property type="project" value="UniProtKB-KW"/>
</dbReference>
<dbReference type="Gene3D" id="3.40.50.1820">
    <property type="entry name" value="alpha/beta hydrolase"/>
    <property type="match status" value="1"/>
</dbReference>
<dbReference type="Proteomes" id="UP000054383">
    <property type="component" value="Unassembled WGS sequence"/>
</dbReference>
<reference evidence="3 4" key="1">
    <citation type="submission" date="2015-04" db="EMBL/GenBank/DDBJ databases">
        <authorList>
            <person name="Syromyatnikov M.Y."/>
            <person name="Popov V.N."/>
        </authorList>
    </citation>
    <scope>NUCLEOTIDE SEQUENCE [LARGE SCALE GENOMIC DNA]</scope>
    <source>
        <strain evidence="3">WF-38-12</strain>
    </source>
</reference>
<feature type="domain" description="Serine hydrolase" evidence="2">
    <location>
        <begin position="1"/>
        <end position="133"/>
    </location>
</feature>
<dbReference type="PANTHER" id="PTHR48070">
    <property type="entry name" value="ESTERASE OVCA2"/>
    <property type="match status" value="1"/>
</dbReference>
<dbReference type="InterPro" id="IPR050593">
    <property type="entry name" value="LovG"/>
</dbReference>
<evidence type="ECO:0000313" key="4">
    <source>
        <dbReference type="Proteomes" id="UP000054383"/>
    </source>
</evidence>
<dbReference type="InterPro" id="IPR005645">
    <property type="entry name" value="FSH-like_dom"/>
</dbReference>
<dbReference type="InterPro" id="IPR029058">
    <property type="entry name" value="AB_hydrolase_fold"/>
</dbReference>
<dbReference type="AlphaFoldDB" id="A0A0U1M6E4"/>
<dbReference type="PANTHER" id="PTHR48070:SF7">
    <property type="entry name" value="SERINE HYDROLASE FSH DOMAIN-CONTAINING PROTEIN-RELATED"/>
    <property type="match status" value="1"/>
</dbReference>
<evidence type="ECO:0000259" key="2">
    <source>
        <dbReference type="Pfam" id="PF03959"/>
    </source>
</evidence>